<feature type="transmembrane region" description="Helical" evidence="2">
    <location>
        <begin position="213"/>
        <end position="235"/>
    </location>
</feature>
<feature type="region of interest" description="Disordered" evidence="1">
    <location>
        <begin position="1"/>
        <end position="92"/>
    </location>
</feature>
<reference evidence="3" key="2">
    <citation type="submission" date="2023-05" db="EMBL/GenBank/DDBJ databases">
        <authorList>
            <consortium name="Lawrence Berkeley National Laboratory"/>
            <person name="Steindorff A."/>
            <person name="Hensen N."/>
            <person name="Bonometti L."/>
            <person name="Westerberg I."/>
            <person name="Brannstrom I.O."/>
            <person name="Guillou S."/>
            <person name="Cros-Aarteil S."/>
            <person name="Calhoun S."/>
            <person name="Haridas S."/>
            <person name="Kuo A."/>
            <person name="Mondo S."/>
            <person name="Pangilinan J."/>
            <person name="Riley R."/>
            <person name="Labutti K."/>
            <person name="Andreopoulos B."/>
            <person name="Lipzen A."/>
            <person name="Chen C."/>
            <person name="Yanf M."/>
            <person name="Daum C."/>
            <person name="Ng V."/>
            <person name="Clum A."/>
            <person name="Ohm R."/>
            <person name="Martin F."/>
            <person name="Silar P."/>
            <person name="Natvig D."/>
            <person name="Lalanne C."/>
            <person name="Gautier V."/>
            <person name="Ament-Velasquez S.L."/>
            <person name="Kruys A."/>
            <person name="Hutchinson M.I."/>
            <person name="Powell A.J."/>
            <person name="Barry K."/>
            <person name="Miller A.N."/>
            <person name="Grigoriev I.V."/>
            <person name="Debuchy R."/>
            <person name="Gladieux P."/>
            <person name="Thoren M.H."/>
            <person name="Johannesson H."/>
        </authorList>
    </citation>
    <scope>NUCLEOTIDE SEQUENCE</scope>
    <source>
        <strain evidence="3">PSN243</strain>
    </source>
</reference>
<evidence type="ECO:0008006" key="5">
    <source>
        <dbReference type="Google" id="ProtNLM"/>
    </source>
</evidence>
<keyword evidence="4" id="KW-1185">Reference proteome</keyword>
<feature type="compositionally biased region" description="Basic and acidic residues" evidence="1">
    <location>
        <begin position="282"/>
        <end position="295"/>
    </location>
</feature>
<feature type="transmembrane region" description="Helical" evidence="2">
    <location>
        <begin position="106"/>
        <end position="132"/>
    </location>
</feature>
<dbReference type="EMBL" id="MU865931">
    <property type="protein sequence ID" value="KAK4450773.1"/>
    <property type="molecule type" value="Genomic_DNA"/>
</dbReference>
<evidence type="ECO:0000256" key="2">
    <source>
        <dbReference type="SAM" id="Phobius"/>
    </source>
</evidence>
<feature type="transmembrane region" description="Helical" evidence="2">
    <location>
        <begin position="174"/>
        <end position="193"/>
    </location>
</feature>
<proteinExistence type="predicted"/>
<feature type="compositionally biased region" description="Low complexity" evidence="1">
    <location>
        <begin position="68"/>
        <end position="78"/>
    </location>
</feature>
<feature type="compositionally biased region" description="Basic and acidic residues" evidence="1">
    <location>
        <begin position="340"/>
        <end position="365"/>
    </location>
</feature>
<organism evidence="3 4">
    <name type="scientific">Podospora aff. communis PSN243</name>
    <dbReference type="NCBI Taxonomy" id="3040156"/>
    <lineage>
        <taxon>Eukaryota</taxon>
        <taxon>Fungi</taxon>
        <taxon>Dikarya</taxon>
        <taxon>Ascomycota</taxon>
        <taxon>Pezizomycotina</taxon>
        <taxon>Sordariomycetes</taxon>
        <taxon>Sordariomycetidae</taxon>
        <taxon>Sordariales</taxon>
        <taxon>Podosporaceae</taxon>
        <taxon>Podospora</taxon>
    </lineage>
</organism>
<comment type="caution">
    <text evidence="3">The sequence shown here is derived from an EMBL/GenBank/DDBJ whole genome shotgun (WGS) entry which is preliminary data.</text>
</comment>
<name>A0AAV9GQ91_9PEZI</name>
<feature type="compositionally biased region" description="Basic and acidic residues" evidence="1">
    <location>
        <begin position="312"/>
        <end position="323"/>
    </location>
</feature>
<keyword evidence="2" id="KW-0472">Membrane</keyword>
<protein>
    <recommendedName>
        <fullName evidence="5">Transmembrane protein</fullName>
    </recommendedName>
</protein>
<sequence length="365" mass="40048">MAEPTTTTPIRIPEAAVMAPSPHSPMRSQTNRPQLPRRQSRFTEDMTGEHTPATSVYEASSPIEREAAPSLASGSARSRGGRGGAASTYTYTPSAAPSREYRPIELIARGINSCLHGAACVILIAIMVEFLAQSDHSWLGRISAQAVALLTFLGVDTLLDIISLVRLHKPQTSWALLLRFASGVSYIILFMVYVANGRVFGHGYSFWAMSPTYAGPVVYIFLWLLGLWNLCHVALRRHRLGNGLRVCIRTTTAPSHSSSPRSATNPRWRRWIGTSDGYSQTADDHDVETHPRFRPEATMSSSTVAPSPPISLRDRPGCAELKRPSYTATTRTASVNSCAKIDEKGSSIREEDEPEGGREKKEEKI</sequence>
<gene>
    <name evidence="3" type="ORF">QBC34DRAFT_437183</name>
</gene>
<keyword evidence="2" id="KW-1133">Transmembrane helix</keyword>
<keyword evidence="2" id="KW-0812">Transmembrane</keyword>
<feature type="compositionally biased region" description="Polar residues" evidence="1">
    <location>
        <begin position="326"/>
        <end position="337"/>
    </location>
</feature>
<reference evidence="3" key="1">
    <citation type="journal article" date="2023" name="Mol. Phylogenet. Evol.">
        <title>Genome-scale phylogeny and comparative genomics of the fungal order Sordariales.</title>
        <authorList>
            <person name="Hensen N."/>
            <person name="Bonometti L."/>
            <person name="Westerberg I."/>
            <person name="Brannstrom I.O."/>
            <person name="Guillou S."/>
            <person name="Cros-Aarteil S."/>
            <person name="Calhoun S."/>
            <person name="Haridas S."/>
            <person name="Kuo A."/>
            <person name="Mondo S."/>
            <person name="Pangilinan J."/>
            <person name="Riley R."/>
            <person name="LaButti K."/>
            <person name="Andreopoulos B."/>
            <person name="Lipzen A."/>
            <person name="Chen C."/>
            <person name="Yan M."/>
            <person name="Daum C."/>
            <person name="Ng V."/>
            <person name="Clum A."/>
            <person name="Steindorff A."/>
            <person name="Ohm R.A."/>
            <person name="Martin F."/>
            <person name="Silar P."/>
            <person name="Natvig D.O."/>
            <person name="Lalanne C."/>
            <person name="Gautier V."/>
            <person name="Ament-Velasquez S.L."/>
            <person name="Kruys A."/>
            <person name="Hutchinson M.I."/>
            <person name="Powell A.J."/>
            <person name="Barry K."/>
            <person name="Miller A.N."/>
            <person name="Grigoriev I.V."/>
            <person name="Debuchy R."/>
            <person name="Gladieux P."/>
            <person name="Hiltunen Thoren M."/>
            <person name="Johannesson H."/>
        </authorList>
    </citation>
    <scope>NUCLEOTIDE SEQUENCE</scope>
    <source>
        <strain evidence="3">PSN243</strain>
    </source>
</reference>
<dbReference type="Proteomes" id="UP001321760">
    <property type="component" value="Unassembled WGS sequence"/>
</dbReference>
<feature type="compositionally biased region" description="Low complexity" evidence="1">
    <location>
        <begin position="1"/>
        <end position="16"/>
    </location>
</feature>
<feature type="region of interest" description="Disordered" evidence="1">
    <location>
        <begin position="276"/>
        <end position="365"/>
    </location>
</feature>
<dbReference type="AlphaFoldDB" id="A0AAV9GQ91"/>
<evidence type="ECO:0000256" key="1">
    <source>
        <dbReference type="SAM" id="MobiDB-lite"/>
    </source>
</evidence>
<evidence type="ECO:0000313" key="3">
    <source>
        <dbReference type="EMBL" id="KAK4450773.1"/>
    </source>
</evidence>
<evidence type="ECO:0000313" key="4">
    <source>
        <dbReference type="Proteomes" id="UP001321760"/>
    </source>
</evidence>
<feature type="transmembrane region" description="Helical" evidence="2">
    <location>
        <begin position="138"/>
        <end position="162"/>
    </location>
</feature>
<accession>A0AAV9GQ91</accession>